<dbReference type="InterPro" id="IPR011990">
    <property type="entry name" value="TPR-like_helical_dom_sf"/>
</dbReference>
<dbReference type="PANTHER" id="PTHR44314:SF1">
    <property type="entry name" value="CILIA- AND FLAGELLA-ASSOCIATED PROTEIN 70"/>
    <property type="match status" value="1"/>
</dbReference>
<feature type="compositionally biased region" description="Acidic residues" evidence="3">
    <location>
        <begin position="802"/>
        <end position="812"/>
    </location>
</feature>
<gene>
    <name evidence="4" type="ORF">D5F01_LYC04195</name>
</gene>
<dbReference type="Gene3D" id="1.25.40.10">
    <property type="entry name" value="Tetratricopeptide repeat domain"/>
    <property type="match status" value="2"/>
</dbReference>
<comment type="caution">
    <text evidence="4">The sequence shown here is derived from an EMBL/GenBank/DDBJ whole genome shotgun (WGS) entry which is preliminary data.</text>
</comment>
<feature type="region of interest" description="Disordered" evidence="3">
    <location>
        <begin position="424"/>
        <end position="443"/>
    </location>
</feature>
<evidence type="ECO:0000313" key="5">
    <source>
        <dbReference type="Proteomes" id="UP000424527"/>
    </source>
</evidence>
<dbReference type="InterPro" id="IPR019734">
    <property type="entry name" value="TPR_rpt"/>
</dbReference>
<dbReference type="AlphaFoldDB" id="A0A6G0J271"/>
<keyword evidence="4" id="KW-0966">Cell projection</keyword>
<dbReference type="PANTHER" id="PTHR44314">
    <property type="entry name" value="CILIA- AND FLAGELLA-ASSOCIATED PROTEIN 70"/>
    <property type="match status" value="1"/>
</dbReference>
<name>A0A6G0J271_LARCR</name>
<feature type="region of interest" description="Disordered" evidence="3">
    <location>
        <begin position="758"/>
        <end position="823"/>
    </location>
</feature>
<dbReference type="Proteomes" id="UP000424527">
    <property type="component" value="Unassembled WGS sequence"/>
</dbReference>
<proteinExistence type="predicted"/>
<feature type="compositionally biased region" description="Basic and acidic residues" evidence="3">
    <location>
        <begin position="431"/>
        <end position="443"/>
    </location>
</feature>
<dbReference type="GO" id="GO:0003341">
    <property type="term" value="P:cilium movement"/>
    <property type="evidence" value="ECO:0007669"/>
    <property type="project" value="TreeGrafter"/>
</dbReference>
<sequence length="1014" mass="113617">METPGNTAVEITVVCGNNLLGKKSESFQSFLQVELDGALLGESDKKQSDTAEQHVDYDFTCSLQYPNDAQTLSDIAHKPIILTVIEVLPEEKKAETKKAEVKTSVLGQAVLDLLPLLQGQCSFSSTVPLNPVTSSSTKEFQDKGSRNVETAVRARQKSVISILRSKQPTLDVCVSVSDPVLSEAELSASNLLKVTVETAYSIPEAWMHSAPGSSTYTAALKVPLTAEKDQVLVFCEGQLKAGGQREENGRQRKRPHRATLVPGNHFFLPDTFFHAEPIEQEDGELTGLEDLEFRNEAETMKNRVSWDTEMRCFLEAGGTTRLRQKITESRLWPVEIMRSVAPLTKAAETKMLAEEIPDIPFHGVVFVDMGRLLYPGVSRIRGAYSVQPFSEDELLKKAKESVSVLKEHAKAAAILAKARAASAAGSHRGKAGKDGGNKGQTKEPAKKMYLEARTYIIIEIALEKPLVPKTSPEELARRVRELIPPRPPLPAGPSRAERAVLDFHRQVGNVVTHVSEQYKELFGTRCKPSKDFSLEQMKVQLMGTLNVTPRYFAFKEQMKHAVVRIVRDTMQRTEPFTDPQELKVFVSKLYVYLVDEMHKALNKIYSDDVDDDSLDEIQLSSSQLRHFAREAQLTGDYQQAVQYYQELVVRHPNEPSHKFEWGSLYMLTGDYMKAKECFHDAVSVQQAHQPSLMMCGVLAAMFEHYEEAKTFLERATGVDPPSVVAWMLLGLLHESQNESILAERAFLEAGRELRAKEAKKQIQVEEEKKDGEENSEKEKDQEEEEEMTTPACQAATVKQDPEGVDQDTEAQDESPAQNVSSRSATPKLSSNIYIETVQFLLQNAALQMAEHALSQELLWSNGGRSVSYLLHLAQLQILRADYCSAEASLKEALFHSNQFERAKVVYLQACEQSPSCLTWLGLGTACYRLEELCLAEEALTEANHLNNQNAEVWAYLSLVCLRSGRQEEAEQFYKYATRYNLQKESLLKEFSELKNQQRFSHLESCFGTTPEAGV</sequence>
<accession>A0A6G0J271</accession>
<evidence type="ECO:0000256" key="2">
    <source>
        <dbReference type="ARBA" id="ARBA00022803"/>
    </source>
</evidence>
<dbReference type="EMBL" id="REGW02000004">
    <property type="protein sequence ID" value="KAE8297572.1"/>
    <property type="molecule type" value="Genomic_DNA"/>
</dbReference>
<keyword evidence="2" id="KW-0802">TPR repeat</keyword>
<evidence type="ECO:0000256" key="1">
    <source>
        <dbReference type="ARBA" id="ARBA00022737"/>
    </source>
</evidence>
<evidence type="ECO:0000256" key="3">
    <source>
        <dbReference type="SAM" id="MobiDB-lite"/>
    </source>
</evidence>
<dbReference type="GO" id="GO:0031514">
    <property type="term" value="C:motile cilium"/>
    <property type="evidence" value="ECO:0007669"/>
    <property type="project" value="TreeGrafter"/>
</dbReference>
<keyword evidence="4" id="KW-0969">Cilium</keyword>
<reference evidence="4 5" key="1">
    <citation type="submission" date="2019-07" db="EMBL/GenBank/DDBJ databases">
        <title>Chromosome genome assembly for large yellow croaker.</title>
        <authorList>
            <person name="Xiao S."/>
        </authorList>
    </citation>
    <scope>NUCLEOTIDE SEQUENCE [LARGE SCALE GENOMIC DNA]</scope>
    <source>
        <strain evidence="4">JMULYC20181020</strain>
        <tissue evidence="4">Muscle</tissue>
    </source>
</reference>
<dbReference type="SMART" id="SM00028">
    <property type="entry name" value="TPR"/>
    <property type="match status" value="5"/>
</dbReference>
<feature type="compositionally biased region" description="Basic and acidic residues" evidence="3">
    <location>
        <begin position="758"/>
        <end position="780"/>
    </location>
</feature>
<feature type="compositionally biased region" description="Polar residues" evidence="3">
    <location>
        <begin position="814"/>
        <end position="823"/>
    </location>
</feature>
<dbReference type="InterPro" id="IPR052628">
    <property type="entry name" value="CFAP70"/>
</dbReference>
<organism evidence="4 5">
    <name type="scientific">Larimichthys crocea</name>
    <name type="common">Large yellow croaker</name>
    <name type="synonym">Pseudosciaena crocea</name>
    <dbReference type="NCBI Taxonomy" id="215358"/>
    <lineage>
        <taxon>Eukaryota</taxon>
        <taxon>Metazoa</taxon>
        <taxon>Chordata</taxon>
        <taxon>Craniata</taxon>
        <taxon>Vertebrata</taxon>
        <taxon>Euteleostomi</taxon>
        <taxon>Actinopterygii</taxon>
        <taxon>Neopterygii</taxon>
        <taxon>Teleostei</taxon>
        <taxon>Neoteleostei</taxon>
        <taxon>Acanthomorphata</taxon>
        <taxon>Eupercaria</taxon>
        <taxon>Sciaenidae</taxon>
        <taxon>Larimichthys</taxon>
    </lineage>
</organism>
<keyword evidence="5" id="KW-1185">Reference proteome</keyword>
<keyword evidence="1" id="KW-0677">Repeat</keyword>
<protein>
    <submittedName>
        <fullName evidence="4">Cilia-and flagella-associated protein 70</fullName>
    </submittedName>
</protein>
<evidence type="ECO:0000313" key="4">
    <source>
        <dbReference type="EMBL" id="KAE8297572.1"/>
    </source>
</evidence>
<keyword evidence="4" id="KW-0282">Flagellum</keyword>
<dbReference type="GO" id="GO:0060271">
    <property type="term" value="P:cilium assembly"/>
    <property type="evidence" value="ECO:0007669"/>
    <property type="project" value="TreeGrafter"/>
</dbReference>
<dbReference type="GO" id="GO:0070062">
    <property type="term" value="C:extracellular exosome"/>
    <property type="evidence" value="ECO:0007669"/>
    <property type="project" value="TreeGrafter"/>
</dbReference>
<dbReference type="SUPFAM" id="SSF48452">
    <property type="entry name" value="TPR-like"/>
    <property type="match status" value="2"/>
</dbReference>